<comment type="caution">
    <text evidence="6">The sequence shown here is derived from an EMBL/GenBank/DDBJ whole genome shotgun (WGS) entry which is preliminary data.</text>
</comment>
<dbReference type="InterPro" id="IPR051056">
    <property type="entry name" value="Glycosyl_Hydrolase_73"/>
</dbReference>
<dbReference type="GO" id="GO:0004040">
    <property type="term" value="F:amidase activity"/>
    <property type="evidence" value="ECO:0007669"/>
    <property type="project" value="InterPro"/>
</dbReference>
<keyword evidence="8" id="KW-1185">Reference proteome</keyword>
<keyword evidence="1 6" id="KW-0378">Hydrolase</keyword>
<dbReference type="EMBL" id="SLZV01000029">
    <property type="protein sequence ID" value="TCS63349.1"/>
    <property type="molecule type" value="Genomic_DNA"/>
</dbReference>
<evidence type="ECO:0000256" key="1">
    <source>
        <dbReference type="ARBA" id="ARBA00022801"/>
    </source>
</evidence>
<evidence type="ECO:0000313" key="7">
    <source>
        <dbReference type="Proteomes" id="UP000294613"/>
    </source>
</evidence>
<dbReference type="EMBL" id="BHEO01000005">
    <property type="protein sequence ID" value="GBU04876.1"/>
    <property type="molecule type" value="Genomic_DNA"/>
</dbReference>
<feature type="domain" description="Mannosyl-glycoprotein endo-beta-N-acetylglucosamidase-like" evidence="4">
    <location>
        <begin position="300"/>
        <end position="480"/>
    </location>
</feature>
<dbReference type="SMART" id="SM00047">
    <property type="entry name" value="LYZ2"/>
    <property type="match status" value="1"/>
</dbReference>
<feature type="compositionally biased region" description="Polar residues" evidence="2">
    <location>
        <begin position="155"/>
        <end position="171"/>
    </location>
</feature>
<proteinExistence type="predicted"/>
<evidence type="ECO:0000256" key="3">
    <source>
        <dbReference type="SAM" id="Phobius"/>
    </source>
</evidence>
<feature type="compositionally biased region" description="Polar residues" evidence="2">
    <location>
        <begin position="136"/>
        <end position="145"/>
    </location>
</feature>
<name>A0A4R3JBE6_9FIRM</name>
<reference evidence="6 7" key="2">
    <citation type="submission" date="2019-03" db="EMBL/GenBank/DDBJ databases">
        <title>Genomic Encyclopedia of Type Strains, Phase IV (KMG-IV): sequencing the most valuable type-strain genomes for metagenomic binning, comparative biology and taxonomic classification.</title>
        <authorList>
            <person name="Goeker M."/>
        </authorList>
    </citation>
    <scope>NUCLEOTIDE SEQUENCE [LARGE SCALE GENOMIC DNA]</scope>
    <source>
        <strain evidence="6 7">DSM 103426</strain>
    </source>
</reference>
<evidence type="ECO:0000256" key="2">
    <source>
        <dbReference type="SAM" id="MobiDB-lite"/>
    </source>
</evidence>
<evidence type="ECO:0000313" key="8">
    <source>
        <dbReference type="Proteomes" id="UP000702954"/>
    </source>
</evidence>
<dbReference type="Proteomes" id="UP000294613">
    <property type="component" value="Unassembled WGS sequence"/>
</dbReference>
<protein>
    <submittedName>
        <fullName evidence="6">Flagellum-specific peptidoglycan hydrolase FlgJ</fullName>
    </submittedName>
</protein>
<evidence type="ECO:0000259" key="4">
    <source>
        <dbReference type="SMART" id="SM00047"/>
    </source>
</evidence>
<dbReference type="InterPro" id="IPR002901">
    <property type="entry name" value="MGlyc_endo_b_GlcNAc-like_dom"/>
</dbReference>
<dbReference type="Pfam" id="PF01832">
    <property type="entry name" value="Glucosaminidase"/>
    <property type="match status" value="1"/>
</dbReference>
<evidence type="ECO:0000313" key="6">
    <source>
        <dbReference type="EMBL" id="TCS63349.1"/>
    </source>
</evidence>
<dbReference type="PANTHER" id="PTHR33308">
    <property type="entry name" value="PEPTIDOGLYCAN HYDROLASE FLGJ"/>
    <property type="match status" value="1"/>
</dbReference>
<dbReference type="AlphaFoldDB" id="A0A4R3JBE6"/>
<feature type="region of interest" description="Disordered" evidence="2">
    <location>
        <begin position="125"/>
        <end position="171"/>
    </location>
</feature>
<dbReference type="Proteomes" id="UP000702954">
    <property type="component" value="Unassembled WGS sequence"/>
</dbReference>
<feature type="transmembrane region" description="Helical" evidence="3">
    <location>
        <begin position="270"/>
        <end position="292"/>
    </location>
</feature>
<sequence>MIRETKQRIVRTIETEVHDREDSLPLSKNQRNNFPKEQEPITGTDLKAGEPKRLSAVSSKDPAAYLSRKEEKEWNCLSLHEKKKFQVWESRRGEKVKNTYWNLEGNCFSATEKRKWQAWRADRDIQGKSVRKKQQVAESRQQPTEGLSGGILPSRFSQGGQKGITQTMQGSVKVSGEGMKVAVSGAESAHPAGLAVKTARKTADAFRQYLKQMNEAVQESVARQQANGNDNGIEEGLKGSVHTLTMTVMSLATMGVSMFLNALVSLTAMLASSFVVIFGAIIIVCAVAVILFSSIAGTESQPATGHGLPPFVTEDMMQAFFETQEKNGVPVSTGIAQLIAESGFGTYGPGGENGQGLSSLAYEYKNLFGIKYFSGDQYASGSIDMTTGEETEGGGNVTGIGSFAKYPDYASCIKQRAWMLERDPYASKVNPYRNQNDGKYSKEAAQGYMEGIRLAGWATSSSYVKACIGHMDTYNLYRFDNMTYEDYKKSGSGNYDGVETELMKRIAAIARENQGLYPCTPDMCAAWVTGVYQAAEAPEIPYGNAIDMWNTYQNTGNTSMENIPPGAIVCGSGSGEMGALYGHVGIYIGNGLVANNIGRFSIETVQDWASWQTATCQGHTGWIGWVYPGGVPTK</sequence>
<reference evidence="5 8" key="1">
    <citation type="journal article" date="2018" name="Int. J. Syst. Evol. Microbiol.">
        <title>Draft Genome Sequence of Faecalimonas umbilicata JCM 30896T, an Acetate-Producing Bacterium Isolated from Human Feces.</title>
        <authorList>
            <person name="Sakamoto M."/>
            <person name="Ikeyama N."/>
            <person name="Yuki M."/>
            <person name="Ohkuma M."/>
        </authorList>
    </citation>
    <scope>NUCLEOTIDE SEQUENCE [LARGE SCALE GENOMIC DNA]</scope>
    <source>
        <strain evidence="5 8">EGH7</strain>
    </source>
</reference>
<gene>
    <name evidence="6" type="ORF">EDD74_12913</name>
    <name evidence="5" type="ORF">FAEUMB_14170</name>
</gene>
<dbReference type="RefSeq" id="WP_116441579.1">
    <property type="nucleotide sequence ID" value="NZ_BHEO01000005.1"/>
</dbReference>
<accession>A0A4R3JBE6</accession>
<evidence type="ECO:0000313" key="5">
    <source>
        <dbReference type="EMBL" id="GBU04876.1"/>
    </source>
</evidence>
<keyword evidence="3" id="KW-0472">Membrane</keyword>
<keyword evidence="3" id="KW-1133">Transmembrane helix</keyword>
<feature type="transmembrane region" description="Helical" evidence="3">
    <location>
        <begin position="244"/>
        <end position="264"/>
    </location>
</feature>
<dbReference type="PANTHER" id="PTHR33308:SF9">
    <property type="entry name" value="PEPTIDOGLYCAN HYDROLASE FLGJ"/>
    <property type="match status" value="1"/>
</dbReference>
<dbReference type="Gene3D" id="4.10.80.30">
    <property type="entry name" value="DNA polymerase, domain 6"/>
    <property type="match status" value="1"/>
</dbReference>
<keyword evidence="3" id="KW-0812">Transmembrane</keyword>
<dbReference type="Gene3D" id="1.10.530.10">
    <property type="match status" value="1"/>
</dbReference>
<organism evidence="6 7">
    <name type="scientific">Faecalimonas umbilicata</name>
    <dbReference type="NCBI Taxonomy" id="1912855"/>
    <lineage>
        <taxon>Bacteria</taxon>
        <taxon>Bacillati</taxon>
        <taxon>Bacillota</taxon>
        <taxon>Clostridia</taxon>
        <taxon>Lachnospirales</taxon>
        <taxon>Lachnospiraceae</taxon>
        <taxon>Faecalimonas</taxon>
    </lineage>
</organism>
<feature type="region of interest" description="Disordered" evidence="2">
    <location>
        <begin position="16"/>
        <end position="52"/>
    </location>
</feature>